<gene>
    <name evidence="2" type="ORF">BCR37DRAFT_115429</name>
</gene>
<proteinExistence type="predicted"/>
<dbReference type="RefSeq" id="XP_040723297.1">
    <property type="nucleotide sequence ID" value="XM_040865952.1"/>
</dbReference>
<dbReference type="AlphaFoldDB" id="A0A1Y2F4D3"/>
<evidence type="ECO:0000313" key="2">
    <source>
        <dbReference type="EMBL" id="ORY78186.1"/>
    </source>
</evidence>
<sequence>MCIVHCIPRDELAPDSPFVADSTVNKRFDGLCQLETPVNNMEQACWTGQRRFHILITLILALCVTGQVAAKLKHLHCRSLELQSSTSTVLANEKECGTFCAQVTASLGKSVQLENFNHTYVPDACQKDGGTCQYETVQWDATHKSCYCEQSLIMVRVSKADVRLQDGTIVSCNPKDITDRLYKSVGDKLPGDLQLKVTRPDVHCLNQPRDEPHAPKPCRCNEFGEVKEECKW</sequence>
<reference evidence="2 3" key="1">
    <citation type="submission" date="2016-07" db="EMBL/GenBank/DDBJ databases">
        <title>Pervasive Adenine N6-methylation of Active Genes in Fungi.</title>
        <authorList>
            <consortium name="DOE Joint Genome Institute"/>
            <person name="Mondo S.J."/>
            <person name="Dannebaum R.O."/>
            <person name="Kuo R.C."/>
            <person name="Labutti K."/>
            <person name="Haridas S."/>
            <person name="Kuo A."/>
            <person name="Salamov A."/>
            <person name="Ahrendt S.R."/>
            <person name="Lipzen A."/>
            <person name="Sullivan W."/>
            <person name="Andreopoulos W.B."/>
            <person name="Clum A."/>
            <person name="Lindquist E."/>
            <person name="Daum C."/>
            <person name="Ramamoorthy G.K."/>
            <person name="Gryganskyi A."/>
            <person name="Culley D."/>
            <person name="Magnuson J.K."/>
            <person name="James T.Y."/>
            <person name="O'Malley M.A."/>
            <person name="Stajich J.E."/>
            <person name="Spatafora J.W."/>
            <person name="Visel A."/>
            <person name="Grigoriev I.V."/>
        </authorList>
    </citation>
    <scope>NUCLEOTIDE SEQUENCE [LARGE SCALE GENOMIC DNA]</scope>
    <source>
        <strain evidence="2 3">12-1054</strain>
    </source>
</reference>
<name>A0A1Y2F4D3_PROLT</name>
<keyword evidence="1" id="KW-1133">Transmembrane helix</keyword>
<dbReference type="Proteomes" id="UP000193685">
    <property type="component" value="Unassembled WGS sequence"/>
</dbReference>
<keyword evidence="1" id="KW-0472">Membrane</keyword>
<comment type="caution">
    <text evidence="2">The sequence shown here is derived from an EMBL/GenBank/DDBJ whole genome shotgun (WGS) entry which is preliminary data.</text>
</comment>
<evidence type="ECO:0000313" key="3">
    <source>
        <dbReference type="Proteomes" id="UP000193685"/>
    </source>
</evidence>
<evidence type="ECO:0000256" key="1">
    <source>
        <dbReference type="SAM" id="Phobius"/>
    </source>
</evidence>
<protein>
    <submittedName>
        <fullName evidence="2">Uncharacterized protein</fullName>
    </submittedName>
</protein>
<dbReference type="GeneID" id="63782551"/>
<keyword evidence="1" id="KW-0812">Transmembrane</keyword>
<keyword evidence="3" id="KW-1185">Reference proteome</keyword>
<dbReference type="EMBL" id="MCFI01000018">
    <property type="protein sequence ID" value="ORY78186.1"/>
    <property type="molecule type" value="Genomic_DNA"/>
</dbReference>
<organism evidence="2 3">
    <name type="scientific">Protomyces lactucae-debilis</name>
    <dbReference type="NCBI Taxonomy" id="2754530"/>
    <lineage>
        <taxon>Eukaryota</taxon>
        <taxon>Fungi</taxon>
        <taxon>Dikarya</taxon>
        <taxon>Ascomycota</taxon>
        <taxon>Taphrinomycotina</taxon>
        <taxon>Taphrinomycetes</taxon>
        <taxon>Taphrinales</taxon>
        <taxon>Protomycetaceae</taxon>
        <taxon>Protomyces</taxon>
    </lineage>
</organism>
<accession>A0A1Y2F4D3</accession>
<feature type="transmembrane region" description="Helical" evidence="1">
    <location>
        <begin position="52"/>
        <end position="70"/>
    </location>
</feature>